<keyword evidence="1" id="KW-0880">Kelch repeat</keyword>
<feature type="domain" description="BTB" evidence="3">
    <location>
        <begin position="2"/>
        <end position="69"/>
    </location>
</feature>
<dbReference type="Pfam" id="PF01344">
    <property type="entry name" value="Kelch_1"/>
    <property type="match status" value="1"/>
</dbReference>
<dbReference type="InterPro" id="IPR006652">
    <property type="entry name" value="Kelch_1"/>
</dbReference>
<dbReference type="CDD" id="cd18186">
    <property type="entry name" value="BTB_POZ_ZBTB_KLHL-like"/>
    <property type="match status" value="1"/>
</dbReference>
<name>A0A821WUE9_9NEOP</name>
<evidence type="ECO:0000313" key="5">
    <source>
        <dbReference type="Proteomes" id="UP000663880"/>
    </source>
</evidence>
<dbReference type="OrthoDB" id="10027872at2759"/>
<dbReference type="Pfam" id="PF00651">
    <property type="entry name" value="BTB"/>
    <property type="match status" value="1"/>
</dbReference>
<dbReference type="EMBL" id="CAJOBZ010000062">
    <property type="protein sequence ID" value="CAF4931374.1"/>
    <property type="molecule type" value="Genomic_DNA"/>
</dbReference>
<dbReference type="Gene3D" id="2.120.10.80">
    <property type="entry name" value="Kelch-type beta propeller"/>
    <property type="match status" value="1"/>
</dbReference>
<dbReference type="PROSITE" id="PS50097">
    <property type="entry name" value="BTB"/>
    <property type="match status" value="1"/>
</dbReference>
<dbReference type="InterPro" id="IPR000210">
    <property type="entry name" value="BTB/POZ_dom"/>
</dbReference>
<evidence type="ECO:0000259" key="3">
    <source>
        <dbReference type="PROSITE" id="PS50097"/>
    </source>
</evidence>
<dbReference type="PANTHER" id="PTHR45632:SF3">
    <property type="entry name" value="KELCH-LIKE PROTEIN 32"/>
    <property type="match status" value="1"/>
</dbReference>
<dbReference type="SUPFAM" id="SSF117281">
    <property type="entry name" value="Kelch motif"/>
    <property type="match status" value="1"/>
</dbReference>
<gene>
    <name evidence="4" type="ORF">PMACD_LOCUS13895</name>
</gene>
<dbReference type="InterPro" id="IPR011333">
    <property type="entry name" value="SKP1/BTB/POZ_sf"/>
</dbReference>
<sequence length="575" mass="66703">MAQISLSIKGRIFNVSKDILCEYSDYFRAMFSGNYVETKQQEIKIDTLEPDTMELILKYMQMGLIDLSDHSLTTIGEIAIAASFLQITELIKQIEYILDLQISVSNWIQIMSISEQCSYAKIEKLAIVHGLLSFQNMKPEYVPSIHVLAWYLSHPFLDSESEGAIFKFGYEWLLHHETGADALLIILGCLDIKRITPTELKEIKKLVKEYENSLAAKVVDCLYDLFDKNWELTCKSLQDHKTIICQNFTERVYNEVLNNIRNSSVRKLLYTPVIPIWILKDTKPEFLPHYLFSFTHENKFQQWLEVAEKNLWGWSIVSWGPSKIVLVCGEHGRGTGIYMRDVKVYDTLRKDWIWHGVHLPHRRHAGCAVIEDSLYMIGGVGAFRVVLDTAVIYDLKQRSFRKIAKFPDSIQNPAVCSHDNSIYAAGHKNIYQYEDQGDRRDQWKTVISTEIRMSCMRSYRKYIYCIQSYFSNLYRFRPGIDKKLELITCFSSPPSTMCNMRDNLVVFTRTVSDVTSVEVLKGDTKDEKPKVIYTERDTTIRVNEVAGSCVVVLESPPTEWEVSQYVRSYLQHYNE</sequence>
<dbReference type="SMART" id="SM00225">
    <property type="entry name" value="BTB"/>
    <property type="match status" value="1"/>
</dbReference>
<proteinExistence type="predicted"/>
<organism evidence="4 5">
    <name type="scientific">Pieris macdunnoughi</name>
    <dbReference type="NCBI Taxonomy" id="345717"/>
    <lineage>
        <taxon>Eukaryota</taxon>
        <taxon>Metazoa</taxon>
        <taxon>Ecdysozoa</taxon>
        <taxon>Arthropoda</taxon>
        <taxon>Hexapoda</taxon>
        <taxon>Insecta</taxon>
        <taxon>Pterygota</taxon>
        <taxon>Neoptera</taxon>
        <taxon>Endopterygota</taxon>
        <taxon>Lepidoptera</taxon>
        <taxon>Glossata</taxon>
        <taxon>Ditrysia</taxon>
        <taxon>Papilionoidea</taxon>
        <taxon>Pieridae</taxon>
        <taxon>Pierinae</taxon>
        <taxon>Pieris</taxon>
    </lineage>
</organism>
<evidence type="ECO:0000256" key="2">
    <source>
        <dbReference type="ARBA" id="ARBA00022737"/>
    </source>
</evidence>
<dbReference type="GO" id="GO:0003779">
    <property type="term" value="F:actin binding"/>
    <property type="evidence" value="ECO:0007669"/>
    <property type="project" value="UniProtKB-KW"/>
</dbReference>
<keyword evidence="5" id="KW-1185">Reference proteome</keyword>
<evidence type="ECO:0000313" key="4">
    <source>
        <dbReference type="EMBL" id="CAF4931374.1"/>
    </source>
</evidence>
<dbReference type="AlphaFoldDB" id="A0A821WUE9"/>
<dbReference type="PANTHER" id="PTHR45632">
    <property type="entry name" value="LD33804P"/>
    <property type="match status" value="1"/>
</dbReference>
<accession>A0A821WUE9</accession>
<comment type="caution">
    <text evidence="4">The sequence shown here is derived from an EMBL/GenBank/DDBJ whole genome shotgun (WGS) entry which is preliminary data.</text>
</comment>
<keyword evidence="2" id="KW-0677">Repeat</keyword>
<evidence type="ECO:0000256" key="1">
    <source>
        <dbReference type="ARBA" id="ARBA00022441"/>
    </source>
</evidence>
<dbReference type="InterPro" id="IPR015915">
    <property type="entry name" value="Kelch-typ_b-propeller"/>
</dbReference>
<dbReference type="Gene3D" id="3.30.710.10">
    <property type="entry name" value="Potassium Channel Kv1.1, Chain A"/>
    <property type="match status" value="1"/>
</dbReference>
<reference evidence="4" key="1">
    <citation type="submission" date="2021-02" db="EMBL/GenBank/DDBJ databases">
        <authorList>
            <person name="Steward A R."/>
        </authorList>
    </citation>
    <scope>NUCLEOTIDE SEQUENCE</scope>
</reference>
<protein>
    <recommendedName>
        <fullName evidence="3">BTB domain-containing protein</fullName>
    </recommendedName>
</protein>
<dbReference type="Proteomes" id="UP000663880">
    <property type="component" value="Unassembled WGS sequence"/>
</dbReference>
<dbReference type="SUPFAM" id="SSF54695">
    <property type="entry name" value="POZ domain"/>
    <property type="match status" value="1"/>
</dbReference>